<reference evidence="1 2" key="1">
    <citation type="journal article" date="2017" name="Nat. Microbiol.">
        <title>Natural product diversity associated with the nematode symbionts Photorhabdus and Xenorhabdus.</title>
        <authorList>
            <person name="Tobias N.J."/>
            <person name="Wolff H."/>
            <person name="Djahanschiri B."/>
            <person name="Grundmann F."/>
            <person name="Kronenwerth M."/>
            <person name="Shi Y.M."/>
            <person name="Simonyi S."/>
            <person name="Grun P."/>
            <person name="Shapiro-Ilan D."/>
            <person name="Pidot S.J."/>
            <person name="Stinear T.P."/>
            <person name="Ebersberger I."/>
            <person name="Bode H.B."/>
        </authorList>
    </citation>
    <scope>NUCLEOTIDE SEQUENCE [LARGE SCALE GENOMIC DNA]</scope>
    <source>
        <strain evidence="1 2">DSM 17904</strain>
    </source>
</reference>
<evidence type="ECO:0000313" key="1">
    <source>
        <dbReference type="EMBL" id="PHM66619.1"/>
    </source>
</evidence>
<comment type="caution">
    <text evidence="1">The sequence shown here is derived from an EMBL/GenBank/DDBJ whole genome shotgun (WGS) entry which is preliminary data.</text>
</comment>
<name>A0A2D0KT53_9GAMM</name>
<accession>A0A2D0KT53</accession>
<dbReference type="Proteomes" id="UP000222366">
    <property type="component" value="Unassembled WGS sequence"/>
</dbReference>
<proteinExistence type="predicted"/>
<dbReference type="RefSeq" id="WP_099110872.1">
    <property type="nucleotide sequence ID" value="NZ_CAWNRH010000148.1"/>
</dbReference>
<dbReference type="EMBL" id="NJAJ01000007">
    <property type="protein sequence ID" value="PHM66619.1"/>
    <property type="molecule type" value="Genomic_DNA"/>
</dbReference>
<dbReference type="AlphaFoldDB" id="A0A2D0KT53"/>
<protein>
    <submittedName>
        <fullName evidence="1">Uncharacterized protein</fullName>
    </submittedName>
</protein>
<evidence type="ECO:0000313" key="2">
    <source>
        <dbReference type="Proteomes" id="UP000222366"/>
    </source>
</evidence>
<sequence length="101" mass="11856">MKKSIILGIIISLFSAYSFTSEREIPLDIQEYIDSIETCQHFSNEWDNSLPEDRKKEIEEGSAEYCKKAKILHNKLKNKYKDDIHKIKILDEYDMSVQIGL</sequence>
<gene>
    <name evidence="1" type="ORF">Xsto_00948</name>
</gene>
<keyword evidence="2" id="KW-1185">Reference proteome</keyword>
<organism evidence="1 2">
    <name type="scientific">Xenorhabdus stockiae</name>
    <dbReference type="NCBI Taxonomy" id="351614"/>
    <lineage>
        <taxon>Bacteria</taxon>
        <taxon>Pseudomonadati</taxon>
        <taxon>Pseudomonadota</taxon>
        <taxon>Gammaproteobacteria</taxon>
        <taxon>Enterobacterales</taxon>
        <taxon>Morganellaceae</taxon>
        <taxon>Xenorhabdus</taxon>
    </lineage>
</organism>